<dbReference type="PANTHER" id="PTHR47199">
    <property type="entry name" value="PHOTOSYSTEM II STABILITY/ASSEMBLY FACTOR HCF136, CHLOROPLASTIC"/>
    <property type="match status" value="1"/>
</dbReference>
<gene>
    <name evidence="3" type="ORF">SAMN04488000_102544</name>
</gene>
<dbReference type="Proteomes" id="UP000199503">
    <property type="component" value="Unassembled WGS sequence"/>
</dbReference>
<feature type="compositionally biased region" description="Low complexity" evidence="1">
    <location>
        <begin position="27"/>
        <end position="48"/>
    </location>
</feature>
<feature type="region of interest" description="Disordered" evidence="1">
    <location>
        <begin position="23"/>
        <end position="51"/>
    </location>
</feature>
<keyword evidence="2" id="KW-0732">Signal</keyword>
<dbReference type="EMBL" id="FOFV01000002">
    <property type="protein sequence ID" value="SEQ33209.1"/>
    <property type="molecule type" value="Genomic_DNA"/>
</dbReference>
<reference evidence="4" key="1">
    <citation type="submission" date="2016-10" db="EMBL/GenBank/DDBJ databases">
        <authorList>
            <person name="Varghese N."/>
            <person name="Submissions S."/>
        </authorList>
    </citation>
    <scope>NUCLEOTIDE SEQUENCE [LARGE SCALE GENOMIC DNA]</scope>
    <source>
        <strain evidence="4">DSM 44437</strain>
    </source>
</reference>
<dbReference type="Gene3D" id="2.120.10.10">
    <property type="match status" value="1"/>
</dbReference>
<dbReference type="STRING" id="65499.SAMN04488000_102544"/>
<evidence type="ECO:0000313" key="4">
    <source>
        <dbReference type="Proteomes" id="UP000199503"/>
    </source>
</evidence>
<evidence type="ECO:0000313" key="3">
    <source>
        <dbReference type="EMBL" id="SEQ33209.1"/>
    </source>
</evidence>
<organism evidence="3 4">
    <name type="scientific">Lentzea albida</name>
    <dbReference type="NCBI Taxonomy" id="65499"/>
    <lineage>
        <taxon>Bacteria</taxon>
        <taxon>Bacillati</taxon>
        <taxon>Actinomycetota</taxon>
        <taxon>Actinomycetes</taxon>
        <taxon>Pseudonocardiales</taxon>
        <taxon>Pseudonocardiaceae</taxon>
        <taxon>Lentzea</taxon>
    </lineage>
</organism>
<name>A0A1H9F5R5_9PSEU</name>
<evidence type="ECO:0000256" key="1">
    <source>
        <dbReference type="SAM" id="MobiDB-lite"/>
    </source>
</evidence>
<accession>A0A1H9F5R5</accession>
<dbReference type="InterPro" id="IPR015943">
    <property type="entry name" value="WD40/YVTN_repeat-like_dom_sf"/>
</dbReference>
<feature type="chain" id="PRO_5011548576" description="Photosynthesis system II assembly factor Ycf48/Hcf136-like domain-containing protein" evidence="2">
    <location>
        <begin position="21"/>
        <end position="358"/>
    </location>
</feature>
<dbReference type="PANTHER" id="PTHR47199:SF2">
    <property type="entry name" value="PHOTOSYSTEM II STABILITY_ASSEMBLY FACTOR HCF136, CHLOROPLASTIC"/>
    <property type="match status" value="1"/>
</dbReference>
<evidence type="ECO:0000256" key="2">
    <source>
        <dbReference type="SAM" id="SignalP"/>
    </source>
</evidence>
<dbReference type="RefSeq" id="WP_089911996.1">
    <property type="nucleotide sequence ID" value="NZ_FOFV01000002.1"/>
</dbReference>
<keyword evidence="4" id="KW-1185">Reference proteome</keyword>
<dbReference type="AlphaFoldDB" id="A0A1H9F5R5"/>
<protein>
    <recommendedName>
        <fullName evidence="5">Photosynthesis system II assembly factor Ycf48/Hcf136-like domain-containing protein</fullName>
    </recommendedName>
</protein>
<evidence type="ECO:0008006" key="5">
    <source>
        <dbReference type="Google" id="ProtNLM"/>
    </source>
</evidence>
<dbReference type="CDD" id="cd15482">
    <property type="entry name" value="Sialidase_non-viral"/>
    <property type="match status" value="1"/>
</dbReference>
<dbReference type="OrthoDB" id="9813892at2"/>
<dbReference type="SUPFAM" id="SSF110296">
    <property type="entry name" value="Oligoxyloglucan reducing end-specific cellobiohydrolase"/>
    <property type="match status" value="1"/>
</dbReference>
<sequence length="358" mass="37489">MRIIAAALAAFLVLPGVASAASGRELAGSGPADSGATTSSTSADTHSGPFWDLKPTGTDARLRGLSAVSAQVAWVSGSKGTVLRTTNGGRTWESVAPPGTEALDFRDIEAFDARNAVALSIGEGEASRIYRTSDGGRSWQEEFRNTDPKAFYDCVAFFDRFRGLALSDPVDGRFRVLRTWDGGRSWHVNDPKGMPEAQTGEFAFAASGQCVTTSGNHAWIATGGGAKARVLESRDGGRSWKASEVPLPSGEAAGVFAVAFKTPWRGVAIGGDYLKPTDPTPAFATNDGRGWQAASQAPVGYRSGIAYRGDGLVAVGPSGTDVRKGEKWEVADTGSFDTVDCVGRTCWAAGEKGRVGRT</sequence>
<dbReference type="Gene3D" id="2.130.10.10">
    <property type="entry name" value="YVTN repeat-like/Quinoprotein amine dehydrogenase"/>
    <property type="match status" value="1"/>
</dbReference>
<proteinExistence type="predicted"/>
<feature type="signal peptide" evidence="2">
    <location>
        <begin position="1"/>
        <end position="20"/>
    </location>
</feature>